<dbReference type="AlphaFoldDB" id="B4D0I6"/>
<reference evidence="1 2" key="1">
    <citation type="journal article" date="2011" name="J. Bacteriol.">
        <title>Genome sequence of Chthoniobacter flavus Ellin428, an aerobic heterotrophic soil bacterium.</title>
        <authorList>
            <person name="Kant R."/>
            <person name="van Passel M.W."/>
            <person name="Palva A."/>
            <person name="Lucas S."/>
            <person name="Lapidus A."/>
            <person name="Glavina Del Rio T."/>
            <person name="Dalin E."/>
            <person name="Tice H."/>
            <person name="Bruce D."/>
            <person name="Goodwin L."/>
            <person name="Pitluck S."/>
            <person name="Larimer F.W."/>
            <person name="Land M.L."/>
            <person name="Hauser L."/>
            <person name="Sangwan P."/>
            <person name="de Vos W.M."/>
            <person name="Janssen P.H."/>
            <person name="Smidt H."/>
        </authorList>
    </citation>
    <scope>NUCLEOTIDE SEQUENCE [LARGE SCALE GENOMIC DNA]</scope>
    <source>
        <strain evidence="1 2">Ellin428</strain>
    </source>
</reference>
<sequence>MPFLCVLRGANHENVRTTRRIFGPRITQITRMRADHSRHSGDSRVTFPSLSFRMFVAPLLVAASPRCVLCVEVIGVAVENGSTAYPTCVSKCINGFAIATRTCQTRNAVSTSHGRTSAGVH</sequence>
<evidence type="ECO:0000313" key="1">
    <source>
        <dbReference type="EMBL" id="EDY19848.1"/>
    </source>
</evidence>
<dbReference type="Proteomes" id="UP000005824">
    <property type="component" value="Unassembled WGS sequence"/>
</dbReference>
<dbReference type="InParanoid" id="B4D0I6"/>
<gene>
    <name evidence="1" type="ORF">CfE428DRAFT_2437</name>
</gene>
<organism evidence="1 2">
    <name type="scientific">Chthoniobacter flavus Ellin428</name>
    <dbReference type="NCBI Taxonomy" id="497964"/>
    <lineage>
        <taxon>Bacteria</taxon>
        <taxon>Pseudomonadati</taxon>
        <taxon>Verrucomicrobiota</taxon>
        <taxon>Spartobacteria</taxon>
        <taxon>Chthoniobacterales</taxon>
        <taxon>Chthoniobacteraceae</taxon>
        <taxon>Chthoniobacter</taxon>
    </lineage>
</organism>
<proteinExistence type="predicted"/>
<keyword evidence="2" id="KW-1185">Reference proteome</keyword>
<comment type="caution">
    <text evidence="1">The sequence shown here is derived from an EMBL/GenBank/DDBJ whole genome shotgun (WGS) entry which is preliminary data.</text>
</comment>
<accession>B4D0I6</accession>
<dbReference type="STRING" id="497964.CfE428DRAFT_2437"/>
<dbReference type="EMBL" id="ABVL01000006">
    <property type="protein sequence ID" value="EDY19848.1"/>
    <property type="molecule type" value="Genomic_DNA"/>
</dbReference>
<protein>
    <submittedName>
        <fullName evidence="1">Uncharacterized protein</fullName>
    </submittedName>
</protein>
<evidence type="ECO:0000313" key="2">
    <source>
        <dbReference type="Proteomes" id="UP000005824"/>
    </source>
</evidence>
<name>B4D0I6_9BACT</name>